<feature type="compositionally biased region" description="Pro residues" evidence="1">
    <location>
        <begin position="120"/>
        <end position="132"/>
    </location>
</feature>
<evidence type="ECO:0000313" key="2">
    <source>
        <dbReference type="EMBL" id="BBF89331.1"/>
    </source>
</evidence>
<feature type="region of interest" description="Disordered" evidence="1">
    <location>
        <begin position="80"/>
        <end position="172"/>
    </location>
</feature>
<organism evidence="2">
    <name type="scientific">Oryza barthii</name>
    <dbReference type="NCBI Taxonomy" id="65489"/>
    <lineage>
        <taxon>Eukaryota</taxon>
        <taxon>Viridiplantae</taxon>
        <taxon>Streptophyta</taxon>
        <taxon>Embryophyta</taxon>
        <taxon>Tracheophyta</taxon>
        <taxon>Spermatophyta</taxon>
        <taxon>Magnoliopsida</taxon>
        <taxon>Liliopsida</taxon>
        <taxon>Poales</taxon>
        <taxon>Poaceae</taxon>
        <taxon>BOP clade</taxon>
        <taxon>Oryzoideae</taxon>
        <taxon>Oryzeae</taxon>
        <taxon>Oryzinae</taxon>
        <taxon>Oryza</taxon>
    </lineage>
</organism>
<reference evidence="2" key="1">
    <citation type="submission" date="2018-08" db="EMBL/GenBank/DDBJ databases">
        <title>Oryza barthii genomic DNA, chromosome 11, BAC clone:OBARTa0108M01.</title>
        <authorList>
            <person name="Wu J."/>
            <person name="Kanamori H."/>
        </authorList>
    </citation>
    <scope>NUCLEOTIDE SEQUENCE</scope>
    <source>
        <strain evidence="2">W1588</strain>
    </source>
</reference>
<evidence type="ECO:0000256" key="1">
    <source>
        <dbReference type="SAM" id="MobiDB-lite"/>
    </source>
</evidence>
<accession>A0A679BBJ4</accession>
<protein>
    <submittedName>
        <fullName evidence="2">Uncharacterized protein</fullName>
    </submittedName>
</protein>
<dbReference type="EMBL" id="AP018850">
    <property type="protein sequence ID" value="BBF89331.1"/>
    <property type="molecule type" value="Genomic_DNA"/>
</dbReference>
<sequence length="172" mass="18175">MTGTGCRIAHCVMTPEGPLKASDYLRKLSGLLIGSGLLGANHLLRSYMLLEHKTTAPISVDHHAAGLLQEDTHACHCTDHHHHHHMPACATSTHPHSNYPSPYRAAHHPTSVPHATAPPTKAPAPGPSPASSPPIEASTIDLSLIVAKRPTTIPNKPNAPAPTPAKKNPLPK</sequence>
<gene>
    <name evidence="2" type="primary">OBARTa0108M01.11</name>
</gene>
<proteinExistence type="predicted"/>
<name>A0A679BBJ4_9ORYZ</name>
<dbReference type="AlphaFoldDB" id="A0A679BBJ4"/>